<dbReference type="EMBL" id="CP133615">
    <property type="protein sequence ID" value="WMV24769.1"/>
    <property type="molecule type" value="Genomic_DNA"/>
</dbReference>
<dbReference type="Gene3D" id="3.80.10.10">
    <property type="entry name" value="Ribonuclease Inhibitor"/>
    <property type="match status" value="1"/>
</dbReference>
<dbReference type="AlphaFoldDB" id="A0AAF0QRM7"/>
<gene>
    <name evidence="2" type="ORF">MTR67_018154</name>
</gene>
<keyword evidence="3" id="KW-1185">Reference proteome</keyword>
<dbReference type="InterPro" id="IPR032675">
    <property type="entry name" value="LRR_dom_sf"/>
</dbReference>
<proteinExistence type="predicted"/>
<reference evidence="2" key="1">
    <citation type="submission" date="2023-08" db="EMBL/GenBank/DDBJ databases">
        <title>A de novo genome assembly of Solanum verrucosum Schlechtendal, a Mexican diploid species geographically isolated from the other diploid A-genome species in potato relatives.</title>
        <authorList>
            <person name="Hosaka K."/>
        </authorList>
    </citation>
    <scope>NUCLEOTIDE SEQUENCE</scope>
    <source>
        <tissue evidence="2">Young leaves</tissue>
    </source>
</reference>
<evidence type="ECO:0000313" key="3">
    <source>
        <dbReference type="Proteomes" id="UP001234989"/>
    </source>
</evidence>
<dbReference type="PANTHER" id="PTHR48059:SF30">
    <property type="entry name" value="OS06G0587000 PROTEIN"/>
    <property type="match status" value="1"/>
</dbReference>
<name>A0AAF0QRM7_SOLVR</name>
<sequence length="121" mass="13713">MSEAIYANSENSREGNEGHVLEVEASDQLLAITRRLPDYTFLLLFSTPSFFSNITKLEVLSMQDNFLRGEFCRELGDLCYLAFLDLQLNELSGSIPTSIFNITTMKNIGLTYKNVTTLKMK</sequence>
<dbReference type="InterPro" id="IPR051848">
    <property type="entry name" value="PGIP"/>
</dbReference>
<comment type="subcellular location">
    <subcellularLocation>
        <location evidence="1">Cell envelope</location>
    </subcellularLocation>
</comment>
<accession>A0AAF0QRM7</accession>
<evidence type="ECO:0000256" key="1">
    <source>
        <dbReference type="ARBA" id="ARBA00004196"/>
    </source>
</evidence>
<dbReference type="Proteomes" id="UP001234989">
    <property type="component" value="Chromosome 4"/>
</dbReference>
<organism evidence="2 3">
    <name type="scientific">Solanum verrucosum</name>
    <dbReference type="NCBI Taxonomy" id="315347"/>
    <lineage>
        <taxon>Eukaryota</taxon>
        <taxon>Viridiplantae</taxon>
        <taxon>Streptophyta</taxon>
        <taxon>Embryophyta</taxon>
        <taxon>Tracheophyta</taxon>
        <taxon>Spermatophyta</taxon>
        <taxon>Magnoliopsida</taxon>
        <taxon>eudicotyledons</taxon>
        <taxon>Gunneridae</taxon>
        <taxon>Pentapetalae</taxon>
        <taxon>asterids</taxon>
        <taxon>lamiids</taxon>
        <taxon>Solanales</taxon>
        <taxon>Solanaceae</taxon>
        <taxon>Solanoideae</taxon>
        <taxon>Solaneae</taxon>
        <taxon>Solanum</taxon>
    </lineage>
</organism>
<protein>
    <submittedName>
        <fullName evidence="2">Uncharacterized protein</fullName>
    </submittedName>
</protein>
<dbReference type="SUPFAM" id="SSF52058">
    <property type="entry name" value="L domain-like"/>
    <property type="match status" value="1"/>
</dbReference>
<dbReference type="PANTHER" id="PTHR48059">
    <property type="entry name" value="POLYGALACTURONASE INHIBITOR 1"/>
    <property type="match status" value="1"/>
</dbReference>
<evidence type="ECO:0000313" key="2">
    <source>
        <dbReference type="EMBL" id="WMV24769.1"/>
    </source>
</evidence>